<comment type="caution">
    <text evidence="6">The sequence shown here is derived from an EMBL/GenBank/DDBJ whole genome shotgun (WGS) entry which is preliminary data.</text>
</comment>
<dbReference type="PRINTS" id="PR00747">
    <property type="entry name" value="GLYHDRLASE47"/>
</dbReference>
<evidence type="ECO:0000256" key="1">
    <source>
        <dbReference type="ARBA" id="ARBA00004240"/>
    </source>
</evidence>
<gene>
    <name evidence="6" type="ORF">Salat_1751000</name>
</gene>
<reference evidence="6" key="2">
    <citation type="journal article" date="2024" name="Plant">
        <title>Genomic evolution and insights into agronomic trait innovations of Sesamum species.</title>
        <authorList>
            <person name="Miao H."/>
            <person name="Wang L."/>
            <person name="Qu L."/>
            <person name="Liu H."/>
            <person name="Sun Y."/>
            <person name="Le M."/>
            <person name="Wang Q."/>
            <person name="Wei S."/>
            <person name="Zheng Y."/>
            <person name="Lin W."/>
            <person name="Duan Y."/>
            <person name="Cao H."/>
            <person name="Xiong S."/>
            <person name="Wang X."/>
            <person name="Wei L."/>
            <person name="Li C."/>
            <person name="Ma Q."/>
            <person name="Ju M."/>
            <person name="Zhao R."/>
            <person name="Li G."/>
            <person name="Mu C."/>
            <person name="Tian Q."/>
            <person name="Mei H."/>
            <person name="Zhang T."/>
            <person name="Gao T."/>
            <person name="Zhang H."/>
        </authorList>
    </citation>
    <scope>NUCLEOTIDE SEQUENCE</scope>
    <source>
        <strain evidence="6">3651</strain>
    </source>
</reference>
<dbReference type="Gene3D" id="1.50.10.10">
    <property type="match status" value="1"/>
</dbReference>
<keyword evidence="5" id="KW-0378">Hydrolase</keyword>
<dbReference type="InterPro" id="IPR001382">
    <property type="entry name" value="Glyco_hydro_47"/>
</dbReference>
<dbReference type="Proteomes" id="UP001293254">
    <property type="component" value="Unassembled WGS sequence"/>
</dbReference>
<evidence type="ECO:0000313" key="7">
    <source>
        <dbReference type="Proteomes" id="UP001293254"/>
    </source>
</evidence>
<name>A0AAE2CKJ9_9LAMI</name>
<proteinExistence type="inferred from homology"/>
<dbReference type="Pfam" id="PF01532">
    <property type="entry name" value="Glyco_hydro_47"/>
    <property type="match status" value="1"/>
</dbReference>
<organism evidence="6 7">
    <name type="scientific">Sesamum alatum</name>
    <dbReference type="NCBI Taxonomy" id="300844"/>
    <lineage>
        <taxon>Eukaryota</taxon>
        <taxon>Viridiplantae</taxon>
        <taxon>Streptophyta</taxon>
        <taxon>Embryophyta</taxon>
        <taxon>Tracheophyta</taxon>
        <taxon>Spermatophyta</taxon>
        <taxon>Magnoliopsida</taxon>
        <taxon>eudicotyledons</taxon>
        <taxon>Gunneridae</taxon>
        <taxon>Pentapetalae</taxon>
        <taxon>asterids</taxon>
        <taxon>lamiids</taxon>
        <taxon>Lamiales</taxon>
        <taxon>Pedaliaceae</taxon>
        <taxon>Sesamum</taxon>
    </lineage>
</organism>
<evidence type="ECO:0000313" key="6">
    <source>
        <dbReference type="EMBL" id="KAK4425570.1"/>
    </source>
</evidence>
<reference evidence="6" key="1">
    <citation type="submission" date="2020-06" db="EMBL/GenBank/DDBJ databases">
        <authorList>
            <person name="Li T."/>
            <person name="Hu X."/>
            <person name="Zhang T."/>
            <person name="Song X."/>
            <person name="Zhang H."/>
            <person name="Dai N."/>
            <person name="Sheng W."/>
            <person name="Hou X."/>
            <person name="Wei L."/>
        </authorList>
    </citation>
    <scope>NUCLEOTIDE SEQUENCE</scope>
    <source>
        <strain evidence="6">3651</strain>
        <tissue evidence="6">Leaf</tissue>
    </source>
</reference>
<dbReference type="GO" id="GO:0044322">
    <property type="term" value="C:endoplasmic reticulum quality control compartment"/>
    <property type="evidence" value="ECO:0007669"/>
    <property type="project" value="GOC"/>
</dbReference>
<dbReference type="PANTHER" id="PTHR45679">
    <property type="entry name" value="ER DEGRADATION-ENHANCING ALPHA-MANNOSIDASE-LIKE PROTEIN 2"/>
    <property type="match status" value="1"/>
</dbReference>
<dbReference type="GO" id="GO:0004571">
    <property type="term" value="F:mannosyl-oligosaccharide 1,2-alpha-mannosidase activity"/>
    <property type="evidence" value="ECO:0007669"/>
    <property type="project" value="InterPro"/>
</dbReference>
<dbReference type="EC" id="3.2.1.-" evidence="5"/>
<comment type="similarity">
    <text evidence="2 5">Belongs to the glycosyl hydrolase 47 family.</text>
</comment>
<evidence type="ECO:0000256" key="5">
    <source>
        <dbReference type="RuleBase" id="RU361193"/>
    </source>
</evidence>
<dbReference type="EMBL" id="JACGWO010000006">
    <property type="protein sequence ID" value="KAK4425570.1"/>
    <property type="molecule type" value="Genomic_DNA"/>
</dbReference>
<dbReference type="GO" id="GO:1904380">
    <property type="term" value="P:endoplasmic reticulum mannose trimming"/>
    <property type="evidence" value="ECO:0007669"/>
    <property type="project" value="InterPro"/>
</dbReference>
<evidence type="ECO:0000256" key="2">
    <source>
        <dbReference type="ARBA" id="ARBA00007658"/>
    </source>
</evidence>
<sequence length="195" mass="22048">MFYHAFDGYMKHAFPRDELKPLSCGGEDTLGGYALTLIDSLDTLALLGDRERFATSVEWIGKNLRFDINKTVSVFETTIRVLGGLLSAHLIASDYNTGMRIPSYDDELLHLAEDLARRMLPAFDTPTGIPFGSVNLMHGVDENESKAKTLCILFTLLMCCFFHILVNSYRECTRIIVHILVFLKNHEMPRDINSN</sequence>
<dbReference type="GO" id="GO:0016020">
    <property type="term" value="C:membrane"/>
    <property type="evidence" value="ECO:0007669"/>
    <property type="project" value="InterPro"/>
</dbReference>
<evidence type="ECO:0000256" key="3">
    <source>
        <dbReference type="ARBA" id="ARBA00022824"/>
    </source>
</evidence>
<keyword evidence="3" id="KW-0256">Endoplasmic reticulum</keyword>
<dbReference type="SUPFAM" id="SSF48225">
    <property type="entry name" value="Seven-hairpin glycosidases"/>
    <property type="match status" value="1"/>
</dbReference>
<comment type="subcellular location">
    <subcellularLocation>
        <location evidence="1">Endoplasmic reticulum</location>
    </subcellularLocation>
</comment>
<keyword evidence="5" id="KW-0326">Glycosidase</keyword>
<keyword evidence="4" id="KW-0325">Glycoprotein</keyword>
<evidence type="ECO:0000256" key="4">
    <source>
        <dbReference type="ARBA" id="ARBA00023180"/>
    </source>
</evidence>
<accession>A0AAE2CKJ9</accession>
<dbReference type="InterPro" id="IPR012341">
    <property type="entry name" value="6hp_glycosidase-like_sf"/>
</dbReference>
<protein>
    <recommendedName>
        <fullName evidence="5">alpha-1,2-Mannosidase</fullName>
        <ecNumber evidence="5">3.2.1.-</ecNumber>
    </recommendedName>
</protein>
<dbReference type="InterPro" id="IPR044674">
    <property type="entry name" value="EDEM1/2/3"/>
</dbReference>
<keyword evidence="7" id="KW-1185">Reference proteome</keyword>
<dbReference type="GO" id="GO:0005975">
    <property type="term" value="P:carbohydrate metabolic process"/>
    <property type="evidence" value="ECO:0007669"/>
    <property type="project" value="InterPro"/>
</dbReference>
<dbReference type="GO" id="GO:0005509">
    <property type="term" value="F:calcium ion binding"/>
    <property type="evidence" value="ECO:0007669"/>
    <property type="project" value="InterPro"/>
</dbReference>
<dbReference type="InterPro" id="IPR036026">
    <property type="entry name" value="Seven-hairpin_glycosidases"/>
</dbReference>
<dbReference type="PANTHER" id="PTHR45679:SF6">
    <property type="entry name" value="ER DEGRADATION-ENHANCING ALPHA-MANNOSIDASE-LIKE PROTEIN 2"/>
    <property type="match status" value="1"/>
</dbReference>
<dbReference type="AlphaFoldDB" id="A0AAE2CKJ9"/>